<dbReference type="Gene3D" id="2.30.110.10">
    <property type="entry name" value="Electron Transport, Fmn-binding Protein, Chain A"/>
    <property type="match status" value="1"/>
</dbReference>
<dbReference type="InterPro" id="IPR052019">
    <property type="entry name" value="F420H2_bilvrd_red/Heme_oxyg"/>
</dbReference>
<evidence type="ECO:0000313" key="3">
    <source>
        <dbReference type="EMBL" id="KIA63482.1"/>
    </source>
</evidence>
<evidence type="ECO:0000259" key="2">
    <source>
        <dbReference type="Pfam" id="PF01243"/>
    </source>
</evidence>
<evidence type="ECO:0000313" key="4">
    <source>
        <dbReference type="Proteomes" id="UP000031364"/>
    </source>
</evidence>
<reference evidence="3 4" key="1">
    <citation type="journal article" date="2014" name="Int. J. Syst. Evol. Microbiol.">
        <title>Nocardia vulneris sp. nov., isolated from wounds of human patients in North America.</title>
        <authorList>
            <person name="Lasker B.A."/>
            <person name="Bell M."/>
            <person name="Klenk H.P."/>
            <person name="Sproer C."/>
            <person name="Schumann C."/>
            <person name="Schumann P."/>
            <person name="Brown J.M."/>
        </authorList>
    </citation>
    <scope>NUCLEOTIDE SEQUENCE [LARGE SCALE GENOMIC DNA]</scope>
    <source>
        <strain evidence="3 4">W9851</strain>
    </source>
</reference>
<dbReference type="PANTHER" id="PTHR35176:SF6">
    <property type="entry name" value="HEME OXYGENASE HI_0854-RELATED"/>
    <property type="match status" value="1"/>
</dbReference>
<dbReference type="InterPro" id="IPR012349">
    <property type="entry name" value="Split_barrel_FMN-bd"/>
</dbReference>
<dbReference type="Pfam" id="PF01243">
    <property type="entry name" value="PNPOx_N"/>
    <property type="match status" value="1"/>
</dbReference>
<dbReference type="Proteomes" id="UP000031364">
    <property type="component" value="Unassembled WGS sequence"/>
</dbReference>
<name>A0ABR4ZEH2_9NOCA</name>
<dbReference type="PANTHER" id="PTHR35176">
    <property type="entry name" value="HEME OXYGENASE HI_0854-RELATED"/>
    <property type="match status" value="1"/>
</dbReference>
<keyword evidence="4" id="KW-1185">Reference proteome</keyword>
<evidence type="ECO:0000256" key="1">
    <source>
        <dbReference type="ARBA" id="ARBA00023002"/>
    </source>
</evidence>
<dbReference type="InterPro" id="IPR011576">
    <property type="entry name" value="Pyridox_Oxase_N"/>
</dbReference>
<protein>
    <submittedName>
        <fullName evidence="3">Pyridoxamine 5-phosphate oxidase</fullName>
    </submittedName>
</protein>
<sequence length="140" mass="15438">MALTLKERQEFLAQPHIAALSVAAGPDRGPLTVPVWYQYTPGGEPWLLTGADSQKMSAIDAAGRFTLMVQRTEPSVRYVTVEGPVSKITPITDALHHEMVERYLSGDAVDAYLKQAADFGEQVVVYLRPEHWLSKDLGSI</sequence>
<feature type="domain" description="Pyridoxamine 5'-phosphate oxidase N-terminal" evidence="2">
    <location>
        <begin position="6"/>
        <end position="133"/>
    </location>
</feature>
<dbReference type="RefSeq" id="WP_043672421.1">
    <property type="nucleotide sequence ID" value="NZ_BDCI01000001.1"/>
</dbReference>
<keyword evidence="1" id="KW-0560">Oxidoreductase</keyword>
<proteinExistence type="predicted"/>
<dbReference type="SUPFAM" id="SSF50475">
    <property type="entry name" value="FMN-binding split barrel"/>
    <property type="match status" value="1"/>
</dbReference>
<dbReference type="EMBL" id="JNFP01000021">
    <property type="protein sequence ID" value="KIA63482.1"/>
    <property type="molecule type" value="Genomic_DNA"/>
</dbReference>
<accession>A0ABR4ZEH2</accession>
<comment type="caution">
    <text evidence="3">The sequence shown here is derived from an EMBL/GenBank/DDBJ whole genome shotgun (WGS) entry which is preliminary data.</text>
</comment>
<gene>
    <name evidence="3" type="ORF">FG87_19360</name>
</gene>
<organism evidence="3 4">
    <name type="scientific">Nocardia vulneris</name>
    <dbReference type="NCBI Taxonomy" id="1141657"/>
    <lineage>
        <taxon>Bacteria</taxon>
        <taxon>Bacillati</taxon>
        <taxon>Actinomycetota</taxon>
        <taxon>Actinomycetes</taxon>
        <taxon>Mycobacteriales</taxon>
        <taxon>Nocardiaceae</taxon>
        <taxon>Nocardia</taxon>
    </lineage>
</organism>